<proteinExistence type="predicted"/>
<dbReference type="AlphaFoldDB" id="A0AAD6U6T6"/>
<gene>
    <name evidence="2" type="ORF">B0H15DRAFT_948050</name>
</gene>
<comment type="caution">
    <text evidence="2">The sequence shown here is derived from an EMBL/GenBank/DDBJ whole genome shotgun (WGS) entry which is preliminary data.</text>
</comment>
<feature type="region of interest" description="Disordered" evidence="1">
    <location>
        <begin position="160"/>
        <end position="181"/>
    </location>
</feature>
<evidence type="ECO:0000313" key="2">
    <source>
        <dbReference type="EMBL" id="KAJ7091851.1"/>
    </source>
</evidence>
<evidence type="ECO:0000313" key="3">
    <source>
        <dbReference type="Proteomes" id="UP001222325"/>
    </source>
</evidence>
<protein>
    <submittedName>
        <fullName evidence="2">Uncharacterized protein</fullName>
    </submittedName>
</protein>
<dbReference type="Proteomes" id="UP001222325">
    <property type="component" value="Unassembled WGS sequence"/>
</dbReference>
<keyword evidence="3" id="KW-1185">Reference proteome</keyword>
<evidence type="ECO:0000256" key="1">
    <source>
        <dbReference type="SAM" id="MobiDB-lite"/>
    </source>
</evidence>
<sequence>MSAVLETANTEKMLHTYCFVERSLAQQTRSAAPPASLRRAYALEAEDSAMADLPAPRAFALETRTYCLCSTQLQPDRLTLPTTHATVNVARLARRLPSAESADLMCPRAPWSVPAADARRRSIDGACAPVLPVFSGSRPGATRFLVLLYIHRMHSCLRSGAAKEHDDGEEPTQARGRTSKLYAHPHSKLSIAASRPCPRDTRTLCERPHEVHVEHHVGGRFAVALLDPRRSGKVQIGVLHEGLEVAAALAQAMRAEVTVWLRERLEDGINERESAVMAAYRSGGLRRGVGGRARQPSVERGRAPLIEQAGLHGVCAEIAP</sequence>
<reference evidence="2" key="1">
    <citation type="submission" date="2023-03" db="EMBL/GenBank/DDBJ databases">
        <title>Massive genome expansion in bonnet fungi (Mycena s.s.) driven by repeated elements and novel gene families across ecological guilds.</title>
        <authorList>
            <consortium name="Lawrence Berkeley National Laboratory"/>
            <person name="Harder C.B."/>
            <person name="Miyauchi S."/>
            <person name="Viragh M."/>
            <person name="Kuo A."/>
            <person name="Thoen E."/>
            <person name="Andreopoulos B."/>
            <person name="Lu D."/>
            <person name="Skrede I."/>
            <person name="Drula E."/>
            <person name="Henrissat B."/>
            <person name="Morin E."/>
            <person name="Kohler A."/>
            <person name="Barry K."/>
            <person name="LaButti K."/>
            <person name="Morin E."/>
            <person name="Salamov A."/>
            <person name="Lipzen A."/>
            <person name="Mereny Z."/>
            <person name="Hegedus B."/>
            <person name="Baldrian P."/>
            <person name="Stursova M."/>
            <person name="Weitz H."/>
            <person name="Taylor A."/>
            <person name="Grigoriev I.V."/>
            <person name="Nagy L.G."/>
            <person name="Martin F."/>
            <person name="Kauserud H."/>
        </authorList>
    </citation>
    <scope>NUCLEOTIDE SEQUENCE</scope>
    <source>
        <strain evidence="2">CBHHK173m</strain>
    </source>
</reference>
<accession>A0AAD6U6T6</accession>
<name>A0AAD6U6T6_9AGAR</name>
<dbReference type="EMBL" id="JARJCN010000019">
    <property type="protein sequence ID" value="KAJ7091851.1"/>
    <property type="molecule type" value="Genomic_DNA"/>
</dbReference>
<organism evidence="2 3">
    <name type="scientific">Mycena belliarum</name>
    <dbReference type="NCBI Taxonomy" id="1033014"/>
    <lineage>
        <taxon>Eukaryota</taxon>
        <taxon>Fungi</taxon>
        <taxon>Dikarya</taxon>
        <taxon>Basidiomycota</taxon>
        <taxon>Agaricomycotina</taxon>
        <taxon>Agaricomycetes</taxon>
        <taxon>Agaricomycetidae</taxon>
        <taxon>Agaricales</taxon>
        <taxon>Marasmiineae</taxon>
        <taxon>Mycenaceae</taxon>
        <taxon>Mycena</taxon>
    </lineage>
</organism>